<dbReference type="AlphaFoldDB" id="A0A8H9TK08"/>
<dbReference type="EMBL" id="CP097357">
    <property type="protein sequence ID" value="UYV29631.1"/>
    <property type="molecule type" value="Genomic_DNA"/>
</dbReference>
<geneLocation type="plasmid" evidence="1 2">
    <name>pVP-16-VB00198-1</name>
</geneLocation>
<name>A0A8H9TK08_VIBPH</name>
<reference evidence="1" key="1">
    <citation type="submission" date="2022-05" db="EMBL/GenBank/DDBJ databases">
        <title>Megaplasmid of Vibrio parahaemolyticus.</title>
        <authorList>
            <person name="Strauch E."/>
            <person name="Borowiak M."/>
        </authorList>
    </citation>
    <scope>NUCLEOTIDE SEQUENCE</scope>
    <source>
        <strain evidence="1">16-VB00198</strain>
        <plasmid evidence="1">pVP-16-VB00198-1</plasmid>
    </source>
</reference>
<evidence type="ECO:0000313" key="1">
    <source>
        <dbReference type="EMBL" id="UYV29631.1"/>
    </source>
</evidence>
<gene>
    <name evidence="1" type="ORF">M5598_27015</name>
</gene>
<keyword evidence="1" id="KW-0614">Plasmid</keyword>
<sequence length="230" mass="26348">MINYKERVVAELIFKQQVHSLLVTRIEDNVIEVRCSGRIFDAKGNGFTFTTLTAKNKIENLGAYIYTYLTRTLKWNKNLMVIRVDGQNYNFHQLHTHASGSMFIASVKEKNGVPAYTRSDCLNKVLFHSGANAHHRNTHELTVFLNQHFNEVSTIAKAMNEIGLETIRFEFLKQLVNKQNNLSKTLNMAKALYNSLGNETDFAKSHRQVGMVGSFPDDRAITLNHEWFHA</sequence>
<evidence type="ECO:0000313" key="2">
    <source>
        <dbReference type="Proteomes" id="UP001163036"/>
    </source>
</evidence>
<dbReference type="Proteomes" id="UP001163036">
    <property type="component" value="Plasmid pVP-16-VB00198-1"/>
</dbReference>
<protein>
    <submittedName>
        <fullName evidence="1">Uncharacterized protein</fullName>
    </submittedName>
</protein>
<proteinExistence type="predicted"/>
<dbReference type="RefSeq" id="WP_264400175.1">
    <property type="nucleotide sequence ID" value="NZ_CP062152.1"/>
</dbReference>
<accession>A0A8H9TK08</accession>
<organism evidence="1 2">
    <name type="scientific">Vibrio parahaemolyticus</name>
    <dbReference type="NCBI Taxonomy" id="670"/>
    <lineage>
        <taxon>Bacteria</taxon>
        <taxon>Pseudomonadati</taxon>
        <taxon>Pseudomonadota</taxon>
        <taxon>Gammaproteobacteria</taxon>
        <taxon>Vibrionales</taxon>
        <taxon>Vibrionaceae</taxon>
        <taxon>Vibrio</taxon>
    </lineage>
</organism>